<dbReference type="AlphaFoldDB" id="A0A0C9XC92"/>
<dbReference type="EMBL" id="KN838820">
    <property type="protein sequence ID" value="KIJ93857.1"/>
    <property type="molecule type" value="Genomic_DNA"/>
</dbReference>
<name>A0A0C9XC92_9AGAR</name>
<gene>
    <name evidence="2" type="ORF">K443DRAFT_12546</name>
</gene>
<dbReference type="PANTHER" id="PTHR46580:SF2">
    <property type="entry name" value="MAM DOMAIN-CONTAINING PROTEIN"/>
    <property type="match status" value="1"/>
</dbReference>
<keyword evidence="3" id="KW-1185">Reference proteome</keyword>
<reference evidence="2 3" key="1">
    <citation type="submission" date="2014-04" db="EMBL/GenBank/DDBJ databases">
        <authorList>
            <consortium name="DOE Joint Genome Institute"/>
            <person name="Kuo A."/>
            <person name="Kohler A."/>
            <person name="Nagy L.G."/>
            <person name="Floudas D."/>
            <person name="Copeland A."/>
            <person name="Barry K.W."/>
            <person name="Cichocki N."/>
            <person name="Veneault-Fourrey C."/>
            <person name="LaButti K."/>
            <person name="Lindquist E.A."/>
            <person name="Lipzen A."/>
            <person name="Lundell T."/>
            <person name="Morin E."/>
            <person name="Murat C."/>
            <person name="Sun H."/>
            <person name="Tunlid A."/>
            <person name="Henrissat B."/>
            <person name="Grigoriev I.V."/>
            <person name="Hibbett D.S."/>
            <person name="Martin F."/>
            <person name="Nordberg H.P."/>
            <person name="Cantor M.N."/>
            <person name="Hua S.X."/>
        </authorList>
    </citation>
    <scope>NUCLEOTIDE SEQUENCE [LARGE SCALE GENOMIC DNA]</scope>
    <source>
        <strain evidence="2 3">LaAM-08-1</strain>
    </source>
</reference>
<sequence length="396" mass="43012">MADIRNTGHADIVGFSYNGVLVSLNKGDGAFTPPKLVLGNFGYCAASGGWRMDKHLRFLADINGNGLLDIVGFGDQHVYVALRAQRQWNFKNVHKAAELQIRKIGNEEGMVTVLQIVAANIIEIATHQTCAVSLKKNVPNAYSPETSRHSGMPWPLLDNKVVCHLVLSNDSRPTPHTPNAESELYNTPITAQKAQRNYGQALQGVWYKTYKDATVSWRHPRFIADMTGDGKLDLVGFADDGVFVVFNNGDGTFQSAHKVLNVFCRKREGWVIEKYPRFIADLTGNGCGDIIGFGKAGVHLAINNGNGAFEARKPASPGFAFKGGWTVEHHPHFLVNLTGTGQADIVGFGSGEVYVAYNDGKGGFMPVSNLLINGFGNSGGEWPSDKTVRYVANICG</sequence>
<organism evidence="2 3">
    <name type="scientific">Laccaria amethystina LaAM-08-1</name>
    <dbReference type="NCBI Taxonomy" id="1095629"/>
    <lineage>
        <taxon>Eukaryota</taxon>
        <taxon>Fungi</taxon>
        <taxon>Dikarya</taxon>
        <taxon>Basidiomycota</taxon>
        <taxon>Agaricomycotina</taxon>
        <taxon>Agaricomycetes</taxon>
        <taxon>Agaricomycetidae</taxon>
        <taxon>Agaricales</taxon>
        <taxon>Agaricineae</taxon>
        <taxon>Hydnangiaceae</taxon>
        <taxon>Laccaria</taxon>
    </lineage>
</organism>
<dbReference type="Proteomes" id="UP000054477">
    <property type="component" value="Unassembled WGS sequence"/>
</dbReference>
<keyword evidence="1" id="KW-0732">Signal</keyword>
<evidence type="ECO:0000313" key="2">
    <source>
        <dbReference type="EMBL" id="KIJ93857.1"/>
    </source>
</evidence>
<dbReference type="Pfam" id="PF13517">
    <property type="entry name" value="FG-GAP_3"/>
    <property type="match status" value="1"/>
</dbReference>
<dbReference type="InterPro" id="IPR013517">
    <property type="entry name" value="FG-GAP"/>
</dbReference>
<reference evidence="3" key="2">
    <citation type="submission" date="2015-01" db="EMBL/GenBank/DDBJ databases">
        <title>Evolutionary Origins and Diversification of the Mycorrhizal Mutualists.</title>
        <authorList>
            <consortium name="DOE Joint Genome Institute"/>
            <consortium name="Mycorrhizal Genomics Consortium"/>
            <person name="Kohler A."/>
            <person name="Kuo A."/>
            <person name="Nagy L.G."/>
            <person name="Floudas D."/>
            <person name="Copeland A."/>
            <person name="Barry K.W."/>
            <person name="Cichocki N."/>
            <person name="Veneault-Fourrey C."/>
            <person name="LaButti K."/>
            <person name="Lindquist E.A."/>
            <person name="Lipzen A."/>
            <person name="Lundell T."/>
            <person name="Morin E."/>
            <person name="Murat C."/>
            <person name="Riley R."/>
            <person name="Ohm R."/>
            <person name="Sun H."/>
            <person name="Tunlid A."/>
            <person name="Henrissat B."/>
            <person name="Grigoriev I.V."/>
            <person name="Hibbett D.S."/>
            <person name="Martin F."/>
        </authorList>
    </citation>
    <scope>NUCLEOTIDE SEQUENCE [LARGE SCALE GENOMIC DNA]</scope>
    <source>
        <strain evidence="3">LaAM-08-1</strain>
    </source>
</reference>
<protein>
    <submittedName>
        <fullName evidence="2">Uncharacterized protein</fullName>
    </submittedName>
</protein>
<accession>A0A0C9XC92</accession>
<proteinExistence type="predicted"/>
<dbReference type="SUPFAM" id="SSF69318">
    <property type="entry name" value="Integrin alpha N-terminal domain"/>
    <property type="match status" value="2"/>
</dbReference>
<evidence type="ECO:0000313" key="3">
    <source>
        <dbReference type="Proteomes" id="UP000054477"/>
    </source>
</evidence>
<evidence type="ECO:0000256" key="1">
    <source>
        <dbReference type="ARBA" id="ARBA00022729"/>
    </source>
</evidence>
<dbReference type="InterPro" id="IPR028994">
    <property type="entry name" value="Integrin_alpha_N"/>
</dbReference>
<dbReference type="HOGENOM" id="CLU_696515_0_0_1"/>
<dbReference type="OrthoDB" id="3153136at2759"/>
<dbReference type="PANTHER" id="PTHR46580">
    <property type="entry name" value="SENSOR KINASE-RELATED"/>
    <property type="match status" value="1"/>
</dbReference>